<protein>
    <recommendedName>
        <fullName evidence="1">Ppx/GppA phosphatase N-terminal domain-containing protein</fullName>
    </recommendedName>
</protein>
<name>A0A7C3V6Z4_9BACT</name>
<evidence type="ECO:0000313" key="2">
    <source>
        <dbReference type="EMBL" id="HGF35415.1"/>
    </source>
</evidence>
<proteinExistence type="predicted"/>
<evidence type="ECO:0000259" key="1">
    <source>
        <dbReference type="Pfam" id="PF02541"/>
    </source>
</evidence>
<dbReference type="InterPro" id="IPR050273">
    <property type="entry name" value="GppA/Ppx_hydrolase"/>
</dbReference>
<reference evidence="2" key="1">
    <citation type="journal article" date="2020" name="mSystems">
        <title>Genome- and Community-Level Interaction Insights into Carbon Utilization and Element Cycling Functions of Hydrothermarchaeota in Hydrothermal Sediment.</title>
        <authorList>
            <person name="Zhou Z."/>
            <person name="Liu Y."/>
            <person name="Xu W."/>
            <person name="Pan J."/>
            <person name="Luo Z.H."/>
            <person name="Li M."/>
        </authorList>
    </citation>
    <scope>NUCLEOTIDE SEQUENCE [LARGE SCALE GENOMIC DNA]</scope>
    <source>
        <strain evidence="2">SpSt-897</strain>
    </source>
</reference>
<sequence>MTRIAAVDIGSLTVRLAVAEVLGPGEFRVILHRREVTGLGRQVAETGVLDSADEAKTLRALEGFAREMAARGVDRGQGVATQAVRQARNGPEFLQAAAEVLNLPVRLLTPEEEARLALSGVLSALEPQYLNAGPLVVFDVGGGSSEFILVRPGREPLFAGLPLGVLSLSRTRPRGDPPQADKVAELKKELLTELQDFYRRHFQEQIQSSATLVGTAGAVTTLAALAQEMRDYDPQRVNNYSLAREKVAELADRLAGLPEKERARLPGIEPAKAGVMVAGALIIQAILGVFGQDHLVTIDAGLLEGVLAELAAEG</sequence>
<dbReference type="CDD" id="cd24054">
    <property type="entry name" value="ASKHA_NBD_AaPPX-GppA_MtPPX2-like"/>
    <property type="match status" value="1"/>
</dbReference>
<feature type="domain" description="Ppx/GppA phosphatase N-terminal" evidence="1">
    <location>
        <begin position="25"/>
        <end position="310"/>
    </location>
</feature>
<comment type="caution">
    <text evidence="2">The sequence shown here is derived from an EMBL/GenBank/DDBJ whole genome shotgun (WGS) entry which is preliminary data.</text>
</comment>
<dbReference type="GO" id="GO:0016462">
    <property type="term" value="F:pyrophosphatase activity"/>
    <property type="evidence" value="ECO:0007669"/>
    <property type="project" value="TreeGrafter"/>
</dbReference>
<dbReference type="Pfam" id="PF02541">
    <property type="entry name" value="Ppx-GppA"/>
    <property type="match status" value="1"/>
</dbReference>
<organism evidence="2">
    <name type="scientific">Desulfobacca acetoxidans</name>
    <dbReference type="NCBI Taxonomy" id="60893"/>
    <lineage>
        <taxon>Bacteria</taxon>
        <taxon>Pseudomonadati</taxon>
        <taxon>Thermodesulfobacteriota</taxon>
        <taxon>Desulfobaccia</taxon>
        <taxon>Desulfobaccales</taxon>
        <taxon>Desulfobaccaceae</taxon>
        <taxon>Desulfobacca</taxon>
    </lineage>
</organism>
<dbReference type="PANTHER" id="PTHR30005:SF0">
    <property type="entry name" value="RETROGRADE REGULATION PROTEIN 2"/>
    <property type="match status" value="1"/>
</dbReference>
<dbReference type="PANTHER" id="PTHR30005">
    <property type="entry name" value="EXOPOLYPHOSPHATASE"/>
    <property type="match status" value="1"/>
</dbReference>
<dbReference type="Gene3D" id="3.30.420.150">
    <property type="entry name" value="Exopolyphosphatase. Domain 2"/>
    <property type="match status" value="1"/>
</dbReference>
<accession>A0A7C3V6Z4</accession>
<dbReference type="EMBL" id="DTMF01000330">
    <property type="protein sequence ID" value="HGF35415.1"/>
    <property type="molecule type" value="Genomic_DNA"/>
</dbReference>
<gene>
    <name evidence="2" type="ORF">ENW96_13725</name>
</gene>
<dbReference type="InterPro" id="IPR003695">
    <property type="entry name" value="Ppx_GppA_N"/>
</dbReference>
<dbReference type="AlphaFoldDB" id="A0A7C3V6Z4"/>
<dbReference type="Gene3D" id="3.30.420.40">
    <property type="match status" value="1"/>
</dbReference>
<dbReference type="SUPFAM" id="SSF53067">
    <property type="entry name" value="Actin-like ATPase domain"/>
    <property type="match status" value="2"/>
</dbReference>
<dbReference type="InterPro" id="IPR043129">
    <property type="entry name" value="ATPase_NBD"/>
</dbReference>